<dbReference type="PANTHER" id="PTHR23300:SF0">
    <property type="entry name" value="METHANETHIOL OXIDASE"/>
    <property type="match status" value="1"/>
</dbReference>
<reference evidence="2 3" key="1">
    <citation type="submission" date="2021-09" db="EMBL/GenBank/DDBJ databases">
        <title>The complete genome sequence of a new microorganism.</title>
        <authorList>
            <person name="Zi Z."/>
        </authorList>
    </citation>
    <scope>NUCLEOTIDE SEQUENCE [LARGE SCALE GENOMIC DNA]</scope>
    <source>
        <strain evidence="2 3">WGZ8</strain>
    </source>
</reference>
<dbReference type="SUPFAM" id="SSF51004">
    <property type="entry name" value="C-terminal (heme d1) domain of cytochrome cd1-nitrite reductase"/>
    <property type="match status" value="1"/>
</dbReference>
<gene>
    <name evidence="2" type="ORF">K9B37_10295</name>
</gene>
<dbReference type="InterPro" id="IPR011048">
    <property type="entry name" value="Haem_d1_sf"/>
</dbReference>
<evidence type="ECO:0000256" key="1">
    <source>
        <dbReference type="ARBA" id="ARBA00005606"/>
    </source>
</evidence>
<proteinExistence type="inferred from homology"/>
<dbReference type="PANTHER" id="PTHR23300">
    <property type="entry name" value="METHANETHIOL OXIDASE"/>
    <property type="match status" value="1"/>
</dbReference>
<name>A0ABS7VMD1_9HYPH</name>
<comment type="caution">
    <text evidence="2">The sequence shown here is derived from an EMBL/GenBank/DDBJ whole genome shotgun (WGS) entry which is preliminary data.</text>
</comment>
<comment type="similarity">
    <text evidence="1">Belongs to the selenium-binding protein family.</text>
</comment>
<evidence type="ECO:0000313" key="2">
    <source>
        <dbReference type="EMBL" id="MBZ6076664.1"/>
    </source>
</evidence>
<accession>A0ABS7VMD1</accession>
<dbReference type="EMBL" id="JAIRBM010000006">
    <property type="protein sequence ID" value="MBZ6076664.1"/>
    <property type="molecule type" value="Genomic_DNA"/>
</dbReference>
<evidence type="ECO:0000313" key="3">
    <source>
        <dbReference type="Proteomes" id="UP000704176"/>
    </source>
</evidence>
<dbReference type="Pfam" id="PF05694">
    <property type="entry name" value="SBP56"/>
    <property type="match status" value="1"/>
</dbReference>
<keyword evidence="3" id="KW-1185">Reference proteome</keyword>
<sequence length="417" mass="45984">MTARTARADETCQSPYMAKITGEEEFVYVWTLGQEGVGDGMDKIVTVDVRTNSPTFGKVIDSDSVGGRGEAHHGGFTDDRKTFWAAGLADSKIYIFDISTDPANPKVIKTISDFVEKSGGVTGPHGAYALPGRMLIPGLSNRNGDGRTALVEYSNDGQYITTHWMPTAASPRGAAVENVADGYGYDARVLPRKNVMLTSSFTGQDNYMRPFGELIKDPEALKKFGQTMVLWDFHARQPKVVFNVPGAPLEIRWAWGVQNNYAFTSTALTSKLWLVYEDHDGAWKAEAVADIGDPASAPVPVDISLSADDSTLFADTFADGVTHVFDVSDPHHPKQIYERKIGKQVNMVSQSWDGKRLYYTSSLLSRWDKPGEDGEQFLRAYGWNGKELTSRFAIDFTREGLGRPHMMAFGSTKLYSD</sequence>
<organism evidence="2 3">
    <name type="scientific">Microvirga puerhi</name>
    <dbReference type="NCBI Taxonomy" id="2876078"/>
    <lineage>
        <taxon>Bacteria</taxon>
        <taxon>Pseudomonadati</taxon>
        <taxon>Pseudomonadota</taxon>
        <taxon>Alphaproteobacteria</taxon>
        <taxon>Hyphomicrobiales</taxon>
        <taxon>Methylobacteriaceae</taxon>
        <taxon>Microvirga</taxon>
    </lineage>
</organism>
<dbReference type="Proteomes" id="UP000704176">
    <property type="component" value="Unassembled WGS sequence"/>
</dbReference>
<protein>
    <submittedName>
        <fullName evidence="2">Selenium-binding family protein</fullName>
    </submittedName>
</protein>
<dbReference type="InterPro" id="IPR008826">
    <property type="entry name" value="Se-bd"/>
</dbReference>